<feature type="transmembrane region" description="Helical" evidence="8">
    <location>
        <begin position="6"/>
        <end position="26"/>
    </location>
</feature>
<feature type="transmembrane region" description="Helical" evidence="8">
    <location>
        <begin position="38"/>
        <end position="60"/>
    </location>
</feature>
<evidence type="ECO:0000256" key="8">
    <source>
        <dbReference type="SAM" id="Phobius"/>
    </source>
</evidence>
<comment type="similarity">
    <text evidence="2">Belongs to the amino acid-polyamine-organocation (APC) superfamily. Spore germination protein (SGP) (TC 2.A.3.9) family.</text>
</comment>
<dbReference type="InterPro" id="IPR004761">
    <property type="entry name" value="Spore_GerAB"/>
</dbReference>
<dbReference type="EMBL" id="CAKMMG010000005">
    <property type="protein sequence ID" value="CAH1211567.1"/>
    <property type="molecule type" value="Genomic_DNA"/>
</dbReference>
<evidence type="ECO:0000256" key="6">
    <source>
        <dbReference type="ARBA" id="ARBA00022989"/>
    </source>
</evidence>
<dbReference type="RefSeq" id="WP_236335333.1">
    <property type="nucleotide sequence ID" value="NZ_CAKMMG010000005.1"/>
</dbReference>
<dbReference type="PANTHER" id="PTHR34975">
    <property type="entry name" value="SPORE GERMINATION PROTEIN A2"/>
    <property type="match status" value="1"/>
</dbReference>
<dbReference type="Pfam" id="PF03845">
    <property type="entry name" value="Spore_permease"/>
    <property type="match status" value="1"/>
</dbReference>
<protein>
    <submittedName>
        <fullName evidence="9">Uncharacterized protein</fullName>
    </submittedName>
</protein>
<comment type="subcellular location">
    <subcellularLocation>
        <location evidence="1">Membrane</location>
        <topology evidence="1">Multi-pass membrane protein</topology>
    </subcellularLocation>
</comment>
<keyword evidence="3" id="KW-0813">Transport</keyword>
<feature type="transmembrane region" description="Helical" evidence="8">
    <location>
        <begin position="185"/>
        <end position="204"/>
    </location>
</feature>
<feature type="transmembrane region" description="Helical" evidence="8">
    <location>
        <begin position="331"/>
        <end position="353"/>
    </location>
</feature>
<reference evidence="9" key="1">
    <citation type="submission" date="2022-01" db="EMBL/GenBank/DDBJ databases">
        <authorList>
            <person name="Criscuolo A."/>
        </authorList>
    </citation>
    <scope>NUCLEOTIDE SEQUENCE</scope>
    <source>
        <strain evidence="9">CIP111892</strain>
    </source>
</reference>
<evidence type="ECO:0000256" key="1">
    <source>
        <dbReference type="ARBA" id="ARBA00004141"/>
    </source>
</evidence>
<keyword evidence="10" id="KW-1185">Reference proteome</keyword>
<keyword evidence="6 8" id="KW-1133">Transmembrane helix</keyword>
<accession>A0ABN8GN70</accession>
<evidence type="ECO:0000313" key="9">
    <source>
        <dbReference type="EMBL" id="CAH1211567.1"/>
    </source>
</evidence>
<keyword evidence="4" id="KW-0309">Germination</keyword>
<name>A0ABN8GN70_9BACL</name>
<organism evidence="9 10">
    <name type="scientific">Paenibacillus auburnensis</name>
    <dbReference type="NCBI Taxonomy" id="2905649"/>
    <lineage>
        <taxon>Bacteria</taxon>
        <taxon>Bacillati</taxon>
        <taxon>Bacillota</taxon>
        <taxon>Bacilli</taxon>
        <taxon>Bacillales</taxon>
        <taxon>Paenibacillaceae</taxon>
        <taxon>Paenibacillus</taxon>
    </lineage>
</organism>
<feature type="transmembrane region" description="Helical" evidence="8">
    <location>
        <begin position="80"/>
        <end position="99"/>
    </location>
</feature>
<gene>
    <name evidence="9" type="ORF">PAECIP111892_03596</name>
</gene>
<evidence type="ECO:0000256" key="3">
    <source>
        <dbReference type="ARBA" id="ARBA00022448"/>
    </source>
</evidence>
<comment type="caution">
    <text evidence="9">The sequence shown here is derived from an EMBL/GenBank/DDBJ whole genome shotgun (WGS) entry which is preliminary data.</text>
</comment>
<feature type="transmembrane region" description="Helical" evidence="8">
    <location>
        <begin position="299"/>
        <end position="319"/>
    </location>
</feature>
<feature type="transmembrane region" description="Helical" evidence="8">
    <location>
        <begin position="268"/>
        <end position="287"/>
    </location>
</feature>
<keyword evidence="7 8" id="KW-0472">Membrane</keyword>
<evidence type="ECO:0000313" key="10">
    <source>
        <dbReference type="Proteomes" id="UP000838324"/>
    </source>
</evidence>
<dbReference type="PANTHER" id="PTHR34975:SF2">
    <property type="entry name" value="SPORE GERMINATION PROTEIN A2"/>
    <property type="match status" value="1"/>
</dbReference>
<dbReference type="Proteomes" id="UP000838324">
    <property type="component" value="Unassembled WGS sequence"/>
</dbReference>
<feature type="transmembrane region" description="Helical" evidence="8">
    <location>
        <begin position="143"/>
        <end position="164"/>
    </location>
</feature>
<sequence>MPEKLSPFHIAVLVYMTQSGIVIFTLPRSLADYFGTNGWLVLIPCLLLSSFNIYLITLVFQLGKGRSIFEIMEQSVTKVILYPFYLGLTAVWLVFGCMIGKKYVLLFQMLAFPTTNPMLFKLAIDVLAFMMLIKGIYKMSNAVTLFFWMTIWMFGLLLWFFPSFRWARFTPFILHGGHDQVKGAMEVYAAYLGYELSILLLPYVNKNKSKKSMAAIYAGNAFLSFVYICLSLICFGFFGPGQLKKLLYPVLDLLAYIQLPFIERLENLLYGFFLFLVLVTVVMYWWAAQLSIQRIVPKVKTPVLLVILLGISYCISFVPKTLDQVNVWITNLGYVVTGIAFVLPLLLIMILLIQRKGGASHV</sequence>
<evidence type="ECO:0000256" key="7">
    <source>
        <dbReference type="ARBA" id="ARBA00023136"/>
    </source>
</evidence>
<proteinExistence type="inferred from homology"/>
<evidence type="ECO:0000256" key="2">
    <source>
        <dbReference type="ARBA" id="ARBA00007998"/>
    </source>
</evidence>
<evidence type="ECO:0000256" key="4">
    <source>
        <dbReference type="ARBA" id="ARBA00022544"/>
    </source>
</evidence>
<keyword evidence="5 8" id="KW-0812">Transmembrane</keyword>
<evidence type="ECO:0000256" key="5">
    <source>
        <dbReference type="ARBA" id="ARBA00022692"/>
    </source>
</evidence>
<feature type="transmembrane region" description="Helical" evidence="8">
    <location>
        <begin position="216"/>
        <end position="239"/>
    </location>
</feature>
<feature type="transmembrane region" description="Helical" evidence="8">
    <location>
        <begin position="119"/>
        <end position="137"/>
    </location>
</feature>